<feature type="non-terminal residue" evidence="1">
    <location>
        <position position="48"/>
    </location>
</feature>
<sequence>MASEQFRLVIGSEERRNKIEHRLDTGCDQLVKAYCGLITLWPWLDGIV</sequence>
<reference evidence="1 2" key="1">
    <citation type="journal article" date="2018" name="BMC Genomics">
        <title>Comparative genome analyses reveal sequence features reflecting distinct modes of host-adaptation between dicot and monocot powdery mildew.</title>
        <authorList>
            <person name="Wu Y."/>
            <person name="Ma X."/>
            <person name="Pan Z."/>
            <person name="Kale S.D."/>
            <person name="Song Y."/>
            <person name="King H."/>
            <person name="Zhang Q."/>
            <person name="Presley C."/>
            <person name="Deng X."/>
            <person name="Wei C.I."/>
            <person name="Xiao S."/>
        </authorList>
    </citation>
    <scope>NUCLEOTIDE SEQUENCE [LARGE SCALE GENOMIC DNA]</scope>
    <source>
        <strain evidence="1">UMSG3</strain>
    </source>
</reference>
<dbReference type="Proteomes" id="UP000283383">
    <property type="component" value="Unassembled WGS sequence"/>
</dbReference>
<proteinExistence type="predicted"/>
<keyword evidence="2" id="KW-1185">Reference proteome</keyword>
<gene>
    <name evidence="1" type="ORF">GcM3_025048</name>
</gene>
<organism evidence="1 2">
    <name type="scientific">Golovinomyces cichoracearum</name>
    <dbReference type="NCBI Taxonomy" id="62708"/>
    <lineage>
        <taxon>Eukaryota</taxon>
        <taxon>Fungi</taxon>
        <taxon>Dikarya</taxon>
        <taxon>Ascomycota</taxon>
        <taxon>Pezizomycotina</taxon>
        <taxon>Leotiomycetes</taxon>
        <taxon>Erysiphales</taxon>
        <taxon>Erysiphaceae</taxon>
        <taxon>Golovinomyces</taxon>
    </lineage>
</organism>
<comment type="caution">
    <text evidence="1">The sequence shown here is derived from an EMBL/GenBank/DDBJ whole genome shotgun (WGS) entry which is preliminary data.</text>
</comment>
<evidence type="ECO:0000313" key="1">
    <source>
        <dbReference type="EMBL" id="RKF82419.1"/>
    </source>
</evidence>
<name>A0A420J6L3_9PEZI</name>
<evidence type="ECO:0000313" key="2">
    <source>
        <dbReference type="Proteomes" id="UP000283383"/>
    </source>
</evidence>
<accession>A0A420J6L3</accession>
<dbReference type="EMBL" id="MCBQ01002523">
    <property type="protein sequence ID" value="RKF82419.1"/>
    <property type="molecule type" value="Genomic_DNA"/>
</dbReference>
<dbReference type="AlphaFoldDB" id="A0A420J6L3"/>
<protein>
    <submittedName>
        <fullName evidence="1">Uncharacterized protein</fullName>
    </submittedName>
</protein>